<comment type="caution">
    <text evidence="3">The sequence shown here is derived from an EMBL/GenBank/DDBJ whole genome shotgun (WGS) entry which is preliminary data.</text>
</comment>
<evidence type="ECO:0000313" key="3">
    <source>
        <dbReference type="EMBL" id="MFC5911462.1"/>
    </source>
</evidence>
<protein>
    <submittedName>
        <fullName evidence="3">DUF4232 domain-containing protein</fullName>
    </submittedName>
</protein>
<name>A0ABW1GCX2_9ACTN</name>
<dbReference type="Proteomes" id="UP001596174">
    <property type="component" value="Unassembled WGS sequence"/>
</dbReference>
<organism evidence="3 4">
    <name type="scientific">Streptacidiphilus monticola</name>
    <dbReference type="NCBI Taxonomy" id="2161674"/>
    <lineage>
        <taxon>Bacteria</taxon>
        <taxon>Bacillati</taxon>
        <taxon>Actinomycetota</taxon>
        <taxon>Actinomycetes</taxon>
        <taxon>Kitasatosporales</taxon>
        <taxon>Streptomycetaceae</taxon>
        <taxon>Streptacidiphilus</taxon>
    </lineage>
</organism>
<feature type="chain" id="PRO_5045889316" evidence="1">
    <location>
        <begin position="25"/>
        <end position="166"/>
    </location>
</feature>
<evidence type="ECO:0000259" key="2">
    <source>
        <dbReference type="Pfam" id="PF14016"/>
    </source>
</evidence>
<proteinExistence type="predicted"/>
<evidence type="ECO:0000256" key="1">
    <source>
        <dbReference type="SAM" id="SignalP"/>
    </source>
</evidence>
<dbReference type="EMBL" id="JBHSQJ010000167">
    <property type="protein sequence ID" value="MFC5911462.1"/>
    <property type="molecule type" value="Genomic_DNA"/>
</dbReference>
<dbReference type="RefSeq" id="WP_380590471.1">
    <property type="nucleotide sequence ID" value="NZ_JBHSQJ010000167.1"/>
</dbReference>
<dbReference type="InterPro" id="IPR006311">
    <property type="entry name" value="TAT_signal"/>
</dbReference>
<keyword evidence="4" id="KW-1185">Reference proteome</keyword>
<sequence>MRQFSRRAATLGTVAVLAAGGAVAAVPASAQASPRTPTCTTADLRLSIGRVTGGAGSLFYPIRFRNASHHTCALRGYPGVSVLDSHGRQIGAAASRNPHPVTTVSVAPGRTVYATVRTNNRGLGAPCRAVSGYVRVYPPASYRPVLIPYRLQVCGSFDVNPVGRTA</sequence>
<evidence type="ECO:0000313" key="4">
    <source>
        <dbReference type="Proteomes" id="UP001596174"/>
    </source>
</evidence>
<keyword evidence="1" id="KW-0732">Signal</keyword>
<dbReference type="InterPro" id="IPR025326">
    <property type="entry name" value="DUF4232"/>
</dbReference>
<gene>
    <name evidence="3" type="ORF">ACFP3V_30185</name>
</gene>
<accession>A0ABW1GCX2</accession>
<feature type="domain" description="DUF4232" evidence="2">
    <location>
        <begin position="39"/>
        <end position="162"/>
    </location>
</feature>
<dbReference type="PROSITE" id="PS51318">
    <property type="entry name" value="TAT"/>
    <property type="match status" value="1"/>
</dbReference>
<reference evidence="4" key="1">
    <citation type="journal article" date="2019" name="Int. J. Syst. Evol. Microbiol.">
        <title>The Global Catalogue of Microorganisms (GCM) 10K type strain sequencing project: providing services to taxonomists for standard genome sequencing and annotation.</title>
        <authorList>
            <consortium name="The Broad Institute Genomics Platform"/>
            <consortium name="The Broad Institute Genome Sequencing Center for Infectious Disease"/>
            <person name="Wu L."/>
            <person name="Ma J."/>
        </authorList>
    </citation>
    <scope>NUCLEOTIDE SEQUENCE [LARGE SCALE GENOMIC DNA]</scope>
    <source>
        <strain evidence="4">JCM 4816</strain>
    </source>
</reference>
<dbReference type="Pfam" id="PF14016">
    <property type="entry name" value="DUF4232"/>
    <property type="match status" value="1"/>
</dbReference>
<feature type="signal peptide" evidence="1">
    <location>
        <begin position="1"/>
        <end position="24"/>
    </location>
</feature>